<evidence type="ECO:0000313" key="2">
    <source>
        <dbReference type="Proteomes" id="UP000499080"/>
    </source>
</evidence>
<protein>
    <submittedName>
        <fullName evidence="1">Uncharacterized protein</fullName>
    </submittedName>
</protein>
<dbReference type="OrthoDB" id="6426556at2759"/>
<sequence length="126" mass="14878">MRHLAAEKVNEDVLRSIWMQRLPTSMQQIPSVSSDNLNGLSLIADKFNDISHFDTVVNSVASDNLAMQSLRNEIWDLRAEIKRISLSRFRQTSRYRQENSKSRLRRSSNSRRTHSKQVCWYHRRFA</sequence>
<organism evidence="1 2">
    <name type="scientific">Araneus ventricosus</name>
    <name type="common">Orbweaver spider</name>
    <name type="synonym">Epeira ventricosa</name>
    <dbReference type="NCBI Taxonomy" id="182803"/>
    <lineage>
        <taxon>Eukaryota</taxon>
        <taxon>Metazoa</taxon>
        <taxon>Ecdysozoa</taxon>
        <taxon>Arthropoda</taxon>
        <taxon>Chelicerata</taxon>
        <taxon>Arachnida</taxon>
        <taxon>Araneae</taxon>
        <taxon>Araneomorphae</taxon>
        <taxon>Entelegynae</taxon>
        <taxon>Araneoidea</taxon>
        <taxon>Araneidae</taxon>
        <taxon>Araneus</taxon>
    </lineage>
</organism>
<name>A0A4Y2GNE7_ARAVE</name>
<dbReference type="AlphaFoldDB" id="A0A4Y2GNE7"/>
<accession>A0A4Y2GNE7</accession>
<dbReference type="PANTHER" id="PTHR33327:SF3">
    <property type="entry name" value="RNA-DIRECTED DNA POLYMERASE"/>
    <property type="match status" value="1"/>
</dbReference>
<evidence type="ECO:0000313" key="1">
    <source>
        <dbReference type="EMBL" id="GBM53614.1"/>
    </source>
</evidence>
<reference evidence="1 2" key="1">
    <citation type="journal article" date="2019" name="Sci. Rep.">
        <title>Orb-weaving spider Araneus ventricosus genome elucidates the spidroin gene catalogue.</title>
        <authorList>
            <person name="Kono N."/>
            <person name="Nakamura H."/>
            <person name="Ohtoshi R."/>
            <person name="Moran D.A.P."/>
            <person name="Shinohara A."/>
            <person name="Yoshida Y."/>
            <person name="Fujiwara M."/>
            <person name="Mori M."/>
            <person name="Tomita M."/>
            <person name="Arakawa K."/>
        </authorList>
    </citation>
    <scope>NUCLEOTIDE SEQUENCE [LARGE SCALE GENOMIC DNA]</scope>
</reference>
<proteinExistence type="predicted"/>
<dbReference type="PANTHER" id="PTHR33327">
    <property type="entry name" value="ENDONUCLEASE"/>
    <property type="match status" value="1"/>
</dbReference>
<keyword evidence="2" id="KW-1185">Reference proteome</keyword>
<dbReference type="EMBL" id="BGPR01001426">
    <property type="protein sequence ID" value="GBM53614.1"/>
    <property type="molecule type" value="Genomic_DNA"/>
</dbReference>
<gene>
    <name evidence="1" type="ORF">AVEN_105498_1</name>
</gene>
<comment type="caution">
    <text evidence="1">The sequence shown here is derived from an EMBL/GenBank/DDBJ whole genome shotgun (WGS) entry which is preliminary data.</text>
</comment>
<dbReference type="Proteomes" id="UP000499080">
    <property type="component" value="Unassembled WGS sequence"/>
</dbReference>